<dbReference type="AlphaFoldDB" id="A0A975GQ23"/>
<proteinExistence type="predicted"/>
<dbReference type="EMBL" id="CP061800">
    <property type="protein sequence ID" value="QTA89445.1"/>
    <property type="molecule type" value="Genomic_DNA"/>
</dbReference>
<organism evidence="1 2">
    <name type="scientific">Desulfonema magnum</name>
    <dbReference type="NCBI Taxonomy" id="45655"/>
    <lineage>
        <taxon>Bacteria</taxon>
        <taxon>Pseudomonadati</taxon>
        <taxon>Thermodesulfobacteriota</taxon>
        <taxon>Desulfobacteria</taxon>
        <taxon>Desulfobacterales</taxon>
        <taxon>Desulfococcaceae</taxon>
        <taxon>Desulfonema</taxon>
    </lineage>
</organism>
<accession>A0A975GQ23</accession>
<keyword evidence="2" id="KW-1185">Reference proteome</keyword>
<gene>
    <name evidence="1" type="ORF">dnm_054990</name>
</gene>
<reference evidence="1" key="1">
    <citation type="journal article" date="2021" name="Microb. Physiol.">
        <title>Proteogenomic Insights into the Physiology of Marine, Sulfate-Reducing, Filamentous Desulfonema limicola and Desulfonema magnum.</title>
        <authorList>
            <person name="Schnaars V."/>
            <person name="Wohlbrand L."/>
            <person name="Scheve S."/>
            <person name="Hinrichs C."/>
            <person name="Reinhardt R."/>
            <person name="Rabus R."/>
        </authorList>
    </citation>
    <scope>NUCLEOTIDE SEQUENCE</scope>
    <source>
        <strain evidence="1">4be13</strain>
    </source>
</reference>
<evidence type="ECO:0000313" key="2">
    <source>
        <dbReference type="Proteomes" id="UP000663722"/>
    </source>
</evidence>
<dbReference type="Proteomes" id="UP000663722">
    <property type="component" value="Chromosome"/>
</dbReference>
<sequence>MLVFQTLVRENMYSFPCNLLGFLKYRSFPRGRKLSFPSSGFVRYVRMERQGWE</sequence>
<evidence type="ECO:0000313" key="1">
    <source>
        <dbReference type="EMBL" id="QTA89445.1"/>
    </source>
</evidence>
<protein>
    <submittedName>
        <fullName evidence="1">Uncharacterized protein</fullName>
    </submittedName>
</protein>
<name>A0A975GQ23_9BACT</name>
<dbReference type="KEGG" id="dmm:dnm_054990"/>